<keyword evidence="1" id="KW-0732">Signal</keyword>
<sequence>MKPGIEVSTFSQDDVDKGNIYFVCQSNSLNDSYISLQISDGLESSQLYKLRVTVSPQYWRLQNNTGLVLLHQNFGLITPMNLSFVSNVANADYRAQFRLTKKPNYGVVEAEVNANTWKVVDVFSTSDLKQHRVRYRHTTSKPDIDEFQFQTTFDKSSLYTFRINFVRCTLFEINTKPIFMNETQEMIITEQYLSFETKPIKSLSTSIKYVVTKPPKYGIISSSVSKYVLKTCDTFSQEDIYSSNLKYRLFQKSYSYVQDTFSFVVFSPGCNNVTGNMTVIFYPSLDTKSKVMALLHPLTLDEGSQHVIDSSHFNFKTDFLKSVTFNVTQEPSHGFLQLVKDNFYYNKSTSFTLSDVKENKLSYIHDDSETDHDVFKFLALSAEDDFQFVGEYNINIIMKNDNSPVRKVEKIFHVVVGGEKLITGEDLEYSDNDIGTPPSKIIYSCQHVPNGHFYNTKNVNQNIKEFTQEDLNEKRILFKHQGPEYGKIKLWVTDGQFHIDAILEVRASAPFIQIKMEKKLIVEYGKMAVITREHLNYFTNLNAGDSDLMYEVISKPSFGKIAATSTLRGLSVFSQKDINSGIVSYVNDQSSANGDEIGLRAKCKDAVSVTQMGVWMLPYNYWEPFKDKGTKKLQVEEATSALITRKILEVSQTNVPPSSITYYVSEIPLNGYLTILSNTNDTDRDIINVFSFTQDLINEKRVLYIQSGANETSDRISFNVTNGIIWYDKVELKIEVIPERLYLGSSNVLVEEGGTAVITPANLFVLTDYYKRKITDYVILQDAMYGCIQVHRRCNKFNGFSQKELMAGVVRYSHDGSENLVDEITLVAVAAQKRSIPVTLKINVSPVNDNEPKLVNNTGLSMWEGGSALISNDMLAVVDEDIPENVLKYQILASWWGNVVLMSDVSSPITHFTQEQINKGMIGFHHENGTEAKFKFNVTDGIHKTQDYYFIVKTKPVRLTMRVKPLHIFPLQRKYLTISHLVACVSDNNRSIHYEVIVPPSLGRLMMESNTPGIFKVVSSFTQNDINNTRVFYEHTHQFSDLYANDSFVFNVKSHLAKPLTKKVLKIDISVSSGGLDTYINIPKISVDEGGITNIPLNLSEVVEFLENHSGLRSPIIHVSASSPQYGQLLLKEHSNFTVLNVFTQQQLEAGLVYYHHDHSDSLGDNIHLSLYLIPHYIALCNITIPIVINPINDQPFHLVTPTPCLTVVQGENHTITKSELETEDADTPPSKLKYVVISGPSQGKLVLSPDLAVITHFTQEDINQNRLVYVHNTSILVDSFHFRVWDDKFRPQFRVFNINILPVNLTISPGLPLYIQQGADTVFLSEKQFFIESNADRNKIKYLVKREPKHGMLYVKNALSNVFTQTDLQRENVMYLQSDMTTANDSFAVIGEIVSGNTSFSREIEVYIKVQPLMQLKNFTAVTGEYNKISLHVLDASPLAKLTNSNPRYTVLTVPKYCKVKRVIRSSGDKRKVLDSVISSFTHEEVQSGLIYLEVEDVKLPWFGVNDKLMFMLAASIFQPAIGELRISLKYSLHNNIYSTLAGPNESAGHEGGFHIASPNMTRDYFLLGEFC</sequence>
<dbReference type="Proteomes" id="UP001516400">
    <property type="component" value="Unassembled WGS sequence"/>
</dbReference>
<keyword evidence="6" id="KW-1185">Reference proteome</keyword>
<organism evidence="5 6">
    <name type="scientific">Cryptolaemus montrouzieri</name>
    <dbReference type="NCBI Taxonomy" id="559131"/>
    <lineage>
        <taxon>Eukaryota</taxon>
        <taxon>Metazoa</taxon>
        <taxon>Ecdysozoa</taxon>
        <taxon>Arthropoda</taxon>
        <taxon>Hexapoda</taxon>
        <taxon>Insecta</taxon>
        <taxon>Pterygota</taxon>
        <taxon>Neoptera</taxon>
        <taxon>Endopterygota</taxon>
        <taxon>Coleoptera</taxon>
        <taxon>Polyphaga</taxon>
        <taxon>Cucujiformia</taxon>
        <taxon>Coccinelloidea</taxon>
        <taxon>Coccinellidae</taxon>
        <taxon>Scymninae</taxon>
        <taxon>Scymnini</taxon>
        <taxon>Cryptolaemus</taxon>
    </lineage>
</organism>
<evidence type="ECO:0000256" key="1">
    <source>
        <dbReference type="ARBA" id="ARBA00022729"/>
    </source>
</evidence>
<gene>
    <name evidence="5" type="ORF">HHI36_022914</name>
</gene>
<dbReference type="PROSITE" id="PS51854">
    <property type="entry name" value="CSPG"/>
    <property type="match status" value="6"/>
</dbReference>
<feature type="repeat" description="CSPG" evidence="4">
    <location>
        <begin position="957"/>
        <end position="1053"/>
    </location>
</feature>
<keyword evidence="3" id="KW-0325">Glycoprotein</keyword>
<protein>
    <recommendedName>
        <fullName evidence="7">Chondroitin sulfate proteoglycan 4</fullName>
    </recommendedName>
</protein>
<accession>A0ABD2PF82</accession>
<name>A0ABD2PF82_9CUCU</name>
<evidence type="ECO:0000256" key="2">
    <source>
        <dbReference type="ARBA" id="ARBA00022737"/>
    </source>
</evidence>
<evidence type="ECO:0000313" key="5">
    <source>
        <dbReference type="EMBL" id="KAL3289493.1"/>
    </source>
</evidence>
<feature type="repeat" description="CSPG" evidence="4">
    <location>
        <begin position="1197"/>
        <end position="1288"/>
    </location>
</feature>
<feature type="repeat" description="CSPG" evidence="4">
    <location>
        <begin position="851"/>
        <end position="941"/>
    </location>
</feature>
<dbReference type="InterPro" id="IPR039005">
    <property type="entry name" value="CSPG_rpt"/>
</dbReference>
<dbReference type="PANTHER" id="PTHR45739">
    <property type="entry name" value="MATRIX PROTEIN, PUTATIVE-RELATED"/>
    <property type="match status" value="1"/>
</dbReference>
<proteinExistence type="predicted"/>
<feature type="repeat" description="CSPG" evidence="4">
    <location>
        <begin position="289"/>
        <end position="380"/>
    </location>
</feature>
<dbReference type="Pfam" id="PF16184">
    <property type="entry name" value="Cadherin_3"/>
    <property type="match status" value="11"/>
</dbReference>
<keyword evidence="2" id="KW-0677">Repeat</keyword>
<feature type="repeat" description="CSPG" evidence="4">
    <location>
        <begin position="624"/>
        <end position="721"/>
    </location>
</feature>
<dbReference type="PANTHER" id="PTHR45739:SF12">
    <property type="entry name" value="CHONDROITIN SULFATE PROTEOGLYCAN 4-LIKE ISOFORM X2"/>
    <property type="match status" value="1"/>
</dbReference>
<evidence type="ECO:0000256" key="3">
    <source>
        <dbReference type="ARBA" id="ARBA00023180"/>
    </source>
</evidence>
<feature type="repeat" description="CSPG" evidence="4">
    <location>
        <begin position="511"/>
        <end position="602"/>
    </location>
</feature>
<dbReference type="InterPro" id="IPR051561">
    <property type="entry name" value="FRAS1_ECM"/>
</dbReference>
<evidence type="ECO:0000256" key="4">
    <source>
        <dbReference type="PROSITE-ProRule" id="PRU01201"/>
    </source>
</evidence>
<evidence type="ECO:0000313" key="6">
    <source>
        <dbReference type="Proteomes" id="UP001516400"/>
    </source>
</evidence>
<dbReference type="EMBL" id="JABFTP020000186">
    <property type="protein sequence ID" value="KAL3289493.1"/>
    <property type="molecule type" value="Genomic_DNA"/>
</dbReference>
<reference evidence="5 6" key="1">
    <citation type="journal article" date="2021" name="BMC Biol.">
        <title>Horizontally acquired antibacterial genes associated with adaptive radiation of ladybird beetles.</title>
        <authorList>
            <person name="Li H.S."/>
            <person name="Tang X.F."/>
            <person name="Huang Y.H."/>
            <person name="Xu Z.Y."/>
            <person name="Chen M.L."/>
            <person name="Du X.Y."/>
            <person name="Qiu B.Y."/>
            <person name="Chen P.T."/>
            <person name="Zhang W."/>
            <person name="Slipinski A."/>
            <person name="Escalona H.E."/>
            <person name="Waterhouse R.M."/>
            <person name="Zwick A."/>
            <person name="Pang H."/>
        </authorList>
    </citation>
    <scope>NUCLEOTIDE SEQUENCE [LARGE SCALE GENOMIC DNA]</scope>
    <source>
        <strain evidence="5">SYSU2018</strain>
    </source>
</reference>
<evidence type="ECO:0008006" key="7">
    <source>
        <dbReference type="Google" id="ProtNLM"/>
    </source>
</evidence>
<comment type="caution">
    <text evidence="5">The sequence shown here is derived from an EMBL/GenBank/DDBJ whole genome shotgun (WGS) entry which is preliminary data.</text>
</comment>